<keyword evidence="1" id="KW-0812">Transmembrane</keyword>
<feature type="transmembrane region" description="Helical" evidence="1">
    <location>
        <begin position="202"/>
        <end position="221"/>
    </location>
</feature>
<protein>
    <submittedName>
        <fullName evidence="3">Phosphatase PAP2 family protein</fullName>
    </submittedName>
</protein>
<dbReference type="Gene3D" id="1.20.144.10">
    <property type="entry name" value="Phosphatidic acid phosphatase type 2/haloperoxidase"/>
    <property type="match status" value="2"/>
</dbReference>
<feature type="domain" description="Phosphatidic acid phosphatase type 2/haloperoxidase" evidence="2">
    <location>
        <begin position="101"/>
        <end position="217"/>
    </location>
</feature>
<dbReference type="Pfam" id="PF01569">
    <property type="entry name" value="PAP2"/>
    <property type="match status" value="1"/>
</dbReference>
<organism evidence="3 4">
    <name type="scientific">Nocardia halotolerans</name>
    <dbReference type="NCBI Taxonomy" id="1755878"/>
    <lineage>
        <taxon>Bacteria</taxon>
        <taxon>Bacillati</taxon>
        <taxon>Actinomycetota</taxon>
        <taxon>Actinomycetes</taxon>
        <taxon>Mycobacteriales</taxon>
        <taxon>Nocardiaceae</taxon>
        <taxon>Nocardia</taxon>
    </lineage>
</organism>
<dbReference type="InterPro" id="IPR036938">
    <property type="entry name" value="PAP2/HPO_sf"/>
</dbReference>
<dbReference type="SUPFAM" id="SSF48317">
    <property type="entry name" value="Acid phosphatase/Vanadium-dependent haloperoxidase"/>
    <property type="match status" value="1"/>
</dbReference>
<dbReference type="SMART" id="SM00014">
    <property type="entry name" value="acidPPc"/>
    <property type="match status" value="1"/>
</dbReference>
<dbReference type="InterPro" id="IPR000326">
    <property type="entry name" value="PAP2/HPO"/>
</dbReference>
<dbReference type="CDD" id="cd03392">
    <property type="entry name" value="PAP2_like_2"/>
    <property type="match status" value="1"/>
</dbReference>
<evidence type="ECO:0000313" key="4">
    <source>
        <dbReference type="Proteomes" id="UP001595844"/>
    </source>
</evidence>
<dbReference type="PANTHER" id="PTHR14969">
    <property type="entry name" value="SPHINGOSINE-1-PHOSPHATE PHOSPHOHYDROLASE"/>
    <property type="match status" value="1"/>
</dbReference>
<name>A0ABV8VPP7_9NOCA</name>
<feature type="transmembrane region" description="Helical" evidence="1">
    <location>
        <begin position="21"/>
        <end position="43"/>
    </location>
</feature>
<comment type="caution">
    <text evidence="3">The sequence shown here is derived from an EMBL/GenBank/DDBJ whole genome shotgun (WGS) entry which is preliminary data.</text>
</comment>
<evidence type="ECO:0000313" key="3">
    <source>
        <dbReference type="EMBL" id="MFC4377806.1"/>
    </source>
</evidence>
<keyword evidence="1" id="KW-0472">Membrane</keyword>
<accession>A0ABV8VPP7</accession>
<dbReference type="PANTHER" id="PTHR14969:SF13">
    <property type="entry name" value="AT30094P"/>
    <property type="match status" value="1"/>
</dbReference>
<feature type="transmembrane region" description="Helical" evidence="1">
    <location>
        <begin position="78"/>
        <end position="96"/>
    </location>
</feature>
<evidence type="ECO:0000259" key="2">
    <source>
        <dbReference type="SMART" id="SM00014"/>
    </source>
</evidence>
<keyword evidence="4" id="KW-1185">Reference proteome</keyword>
<dbReference type="EMBL" id="JBHSDL010000045">
    <property type="protein sequence ID" value="MFC4377806.1"/>
    <property type="molecule type" value="Genomic_DNA"/>
</dbReference>
<feature type="transmembrane region" description="Helical" evidence="1">
    <location>
        <begin position="171"/>
        <end position="196"/>
    </location>
</feature>
<feature type="transmembrane region" description="Helical" evidence="1">
    <location>
        <begin position="103"/>
        <end position="122"/>
    </location>
</feature>
<evidence type="ECO:0000256" key="1">
    <source>
        <dbReference type="SAM" id="Phobius"/>
    </source>
</evidence>
<gene>
    <name evidence="3" type="ORF">ACFO5K_27385</name>
</gene>
<proteinExistence type="predicted"/>
<reference evidence="4" key="1">
    <citation type="journal article" date="2019" name="Int. J. Syst. Evol. Microbiol.">
        <title>The Global Catalogue of Microorganisms (GCM) 10K type strain sequencing project: providing services to taxonomists for standard genome sequencing and annotation.</title>
        <authorList>
            <consortium name="The Broad Institute Genomics Platform"/>
            <consortium name="The Broad Institute Genome Sequencing Center for Infectious Disease"/>
            <person name="Wu L."/>
            <person name="Ma J."/>
        </authorList>
    </citation>
    <scope>NUCLEOTIDE SEQUENCE [LARGE SCALE GENOMIC DNA]</scope>
    <source>
        <strain evidence="4">IBRC-M 10490</strain>
    </source>
</reference>
<dbReference type="Proteomes" id="UP001595844">
    <property type="component" value="Unassembled WGS sequence"/>
</dbReference>
<sequence>MPTDYRRLPPTQVAWSGLARRVPLAAALVVTAAALFGVLTWAVHGDMSGTGLDLRVLDWMIDHRGEPLTGIARVITDLGGTVAMAILAVLTGCWFLSQRNLPVAALVGVTSLGAWALIWVIKRVIGRHRPPMESRLVTELSLSYPSGHSLGSTAVVGIVAIVLIPRLRNHWLRVAAVAVAIAFPITVGLSRIYLGVHWATDVLAGWTIGLLWLTVCVTLFARLHPVRELPATAEPDAELR</sequence>
<dbReference type="RefSeq" id="WP_378568857.1">
    <property type="nucleotide sequence ID" value="NZ_JBHSDL010000045.1"/>
</dbReference>
<feature type="transmembrane region" description="Helical" evidence="1">
    <location>
        <begin position="142"/>
        <end position="164"/>
    </location>
</feature>
<keyword evidence="1" id="KW-1133">Transmembrane helix</keyword>